<reference evidence="1 2" key="1">
    <citation type="journal article" date="2015" name="Nature">
        <title>rRNA introns, odd ribosomes, and small enigmatic genomes across a large radiation of phyla.</title>
        <authorList>
            <person name="Brown C.T."/>
            <person name="Hug L.A."/>
            <person name="Thomas B.C."/>
            <person name="Sharon I."/>
            <person name="Castelle C.J."/>
            <person name="Singh A."/>
            <person name="Wilkins M.J."/>
            <person name="Williams K.H."/>
            <person name="Banfield J.F."/>
        </authorList>
    </citation>
    <scope>NUCLEOTIDE SEQUENCE [LARGE SCALE GENOMIC DNA]</scope>
</reference>
<accession>A0A0G1L9I5</accession>
<name>A0A0G1L9I5_9BACT</name>
<comment type="caution">
    <text evidence="1">The sequence shown here is derived from an EMBL/GenBank/DDBJ whole genome shotgun (WGS) entry which is preliminary data.</text>
</comment>
<evidence type="ECO:0000313" key="1">
    <source>
        <dbReference type="EMBL" id="KKT65312.1"/>
    </source>
</evidence>
<gene>
    <name evidence="1" type="ORF">UW60_C0047G0003</name>
</gene>
<dbReference type="EMBL" id="LCIY01000047">
    <property type="protein sequence ID" value="KKT65312.1"/>
    <property type="molecule type" value="Genomic_DNA"/>
</dbReference>
<dbReference type="AlphaFoldDB" id="A0A0G1L9I5"/>
<organism evidence="1 2">
    <name type="scientific">Candidatus Woesebacteria bacterium GW2011_GWA2_44_33</name>
    <dbReference type="NCBI Taxonomy" id="1618564"/>
    <lineage>
        <taxon>Bacteria</taxon>
        <taxon>Candidatus Woeseibacteriota</taxon>
    </lineage>
</organism>
<evidence type="ECO:0000313" key="2">
    <source>
        <dbReference type="Proteomes" id="UP000034826"/>
    </source>
</evidence>
<sequence length="97" mass="10053">MAIESKSKFAVNEATVASAGTAVQLPDIPVGEGCDLVVKAKRTNLGAIKVGESAPQAQAGKFTLEPGEAVKLRISNANKGYIDAEVTGDKVELIVEQ</sequence>
<dbReference type="Proteomes" id="UP000034826">
    <property type="component" value="Unassembled WGS sequence"/>
</dbReference>
<protein>
    <submittedName>
        <fullName evidence="1">Uncharacterized protein</fullName>
    </submittedName>
</protein>
<proteinExistence type="predicted"/>